<feature type="transmembrane region" description="Helical" evidence="1">
    <location>
        <begin position="111"/>
        <end position="129"/>
    </location>
</feature>
<proteinExistence type="predicted"/>
<dbReference type="AlphaFoldDB" id="A0A1F7GU88"/>
<reference evidence="2 3" key="1">
    <citation type="journal article" date="2016" name="Nat. Commun.">
        <title>Thousands of microbial genomes shed light on interconnected biogeochemical processes in an aquifer system.</title>
        <authorList>
            <person name="Anantharaman K."/>
            <person name="Brown C.T."/>
            <person name="Hug L.A."/>
            <person name="Sharon I."/>
            <person name="Castelle C.J."/>
            <person name="Probst A.J."/>
            <person name="Thomas B.C."/>
            <person name="Singh A."/>
            <person name="Wilkins M.J."/>
            <person name="Karaoz U."/>
            <person name="Brodie E.L."/>
            <person name="Williams K.H."/>
            <person name="Hubbard S.S."/>
            <person name="Banfield J.F."/>
        </authorList>
    </citation>
    <scope>NUCLEOTIDE SEQUENCE [LARGE SCALE GENOMIC DNA]</scope>
</reference>
<dbReference type="Proteomes" id="UP000177026">
    <property type="component" value="Unassembled WGS sequence"/>
</dbReference>
<evidence type="ECO:0000256" key="1">
    <source>
        <dbReference type="SAM" id="Phobius"/>
    </source>
</evidence>
<gene>
    <name evidence="2" type="ORF">A2866_03450</name>
</gene>
<organism evidence="2 3">
    <name type="scientific">Candidatus Roizmanbacteria bacterium RIFCSPHIGHO2_01_FULL_39_8</name>
    <dbReference type="NCBI Taxonomy" id="1802033"/>
    <lineage>
        <taxon>Bacteria</taxon>
        <taxon>Candidatus Roizmaniibacteriota</taxon>
    </lineage>
</organism>
<feature type="transmembrane region" description="Helical" evidence="1">
    <location>
        <begin position="224"/>
        <end position="245"/>
    </location>
</feature>
<accession>A0A1F7GU88</accession>
<protein>
    <recommendedName>
        <fullName evidence="4">Glycosyltransferase RgtA/B/C/D-like domain-containing protein</fullName>
    </recommendedName>
</protein>
<evidence type="ECO:0000313" key="3">
    <source>
        <dbReference type="Proteomes" id="UP000177026"/>
    </source>
</evidence>
<keyword evidence="1" id="KW-1133">Transmembrane helix</keyword>
<feature type="transmembrane region" description="Helical" evidence="1">
    <location>
        <begin position="325"/>
        <end position="344"/>
    </location>
</feature>
<keyword evidence="1" id="KW-0472">Membrane</keyword>
<feature type="transmembrane region" description="Helical" evidence="1">
    <location>
        <begin position="351"/>
        <end position="368"/>
    </location>
</feature>
<evidence type="ECO:0000313" key="2">
    <source>
        <dbReference type="EMBL" id="OGK22186.1"/>
    </source>
</evidence>
<dbReference type="EMBL" id="MFZI01000004">
    <property type="protein sequence ID" value="OGK22186.1"/>
    <property type="molecule type" value="Genomic_DNA"/>
</dbReference>
<evidence type="ECO:0008006" key="4">
    <source>
        <dbReference type="Google" id="ProtNLM"/>
    </source>
</evidence>
<feature type="transmembrane region" description="Helical" evidence="1">
    <location>
        <begin position="388"/>
        <end position="405"/>
    </location>
</feature>
<keyword evidence="1" id="KW-0812">Transmembrane</keyword>
<feature type="transmembrane region" description="Helical" evidence="1">
    <location>
        <begin position="185"/>
        <end position="203"/>
    </location>
</feature>
<feature type="transmembrane region" description="Helical" evidence="1">
    <location>
        <begin position="136"/>
        <end position="155"/>
    </location>
</feature>
<name>A0A1F7GU88_9BACT</name>
<feature type="transmembrane region" description="Helical" evidence="1">
    <location>
        <begin position="412"/>
        <end position="434"/>
    </location>
</feature>
<feature type="transmembrane region" description="Helical" evidence="1">
    <location>
        <begin position="12"/>
        <end position="30"/>
    </location>
</feature>
<feature type="transmembrane region" description="Helical" evidence="1">
    <location>
        <begin position="251"/>
        <end position="270"/>
    </location>
</feature>
<feature type="transmembrane region" description="Helical" evidence="1">
    <location>
        <begin position="279"/>
        <end position="299"/>
    </location>
</feature>
<sequence length="584" mass="68212">MLNVLKKIHIPLLIIFSILFLLSSYIPNFYEISVKNLLPPDRVMLSGEHIYTYDYNVYLSKMKQGQEGRWSVVDKYDNDPQQKGVLLQMLYLLSGKIGGLFHLTPPITFHALRSILSLAWVLTIIYINIYFLKKPILYSLGIVLSLLAASFPVFYEYQGSTWIGMYMSWWTEMDVLKRISYLPHYTLNYIIVAVLFILLYKFSESQIQMSNQAQNPKSKEKNKLFGFWNWDFIAICIILFFSFFIHPAGSILFLFSWLIFWLITFIQFPISTFPLLPKIIFQTVILFLLALIPLLYINAATSSYPWKSLVDFDKYYRYPVVVKDYILTLGPVFFLGVGGIALSLLKKEKRLLPLISWVLAAFFGLFLFKKLPFQSELRFVQTANHIPLAILSAYFLYGIYSFFWNKYKKIPFVIIFINFFIYLAVLLIVTLGVAQSYFSIKSQLDFIHQRAVATVPLVPYPSQVMYPLKDYWNGIQWLDTHTKNEEVVFSQVNAGNYIPAYAGNFVYIGHNPETPFYDERFNNVNQFFSGTMSDKDATEFLKKERISYIFYGPQEQEKSEENIKKYSFLQSSYTSPLVTIYKVK</sequence>
<comment type="caution">
    <text evidence="2">The sequence shown here is derived from an EMBL/GenBank/DDBJ whole genome shotgun (WGS) entry which is preliminary data.</text>
</comment>